<keyword evidence="3" id="KW-0731">Sigma factor</keyword>
<evidence type="ECO:0000256" key="2">
    <source>
        <dbReference type="ARBA" id="ARBA00023015"/>
    </source>
</evidence>
<dbReference type="PANTHER" id="PTHR43133">
    <property type="entry name" value="RNA POLYMERASE ECF-TYPE SIGMA FACTO"/>
    <property type="match status" value="1"/>
</dbReference>
<dbReference type="InterPro" id="IPR013325">
    <property type="entry name" value="RNA_pol_sigma_r2"/>
</dbReference>
<sequence>MTDKELIEKLKSSPQAGLAAVVDRYTAYVMKIARTKLNGICSSEDIEEAVSDIFFKFYQTGQSCGFDIRSVRAYLSVIAGRHCTDVFRKHISSPDILPLEDAGEIPTQEPLSDNRTALAAAIKKLGEPDTSIFIRKYFFGQKTKEIAEELHINPKAVDKRVSRGLVKLRKILKEEE</sequence>
<dbReference type="SUPFAM" id="SSF88946">
    <property type="entry name" value="Sigma2 domain of RNA polymerase sigma factors"/>
    <property type="match status" value="1"/>
</dbReference>
<evidence type="ECO:0000256" key="5">
    <source>
        <dbReference type="ARBA" id="ARBA00023163"/>
    </source>
</evidence>
<evidence type="ECO:0000256" key="3">
    <source>
        <dbReference type="ARBA" id="ARBA00023082"/>
    </source>
</evidence>
<keyword evidence="2" id="KW-0805">Transcription regulation</keyword>
<dbReference type="PANTHER" id="PTHR43133:SF8">
    <property type="entry name" value="RNA POLYMERASE SIGMA FACTOR HI_1459-RELATED"/>
    <property type="match status" value="1"/>
</dbReference>
<keyword evidence="5" id="KW-0804">Transcription</keyword>
<comment type="caution">
    <text evidence="7">The sequence shown here is derived from an EMBL/GenBank/DDBJ whole genome shotgun (WGS) entry which is preliminary data.</text>
</comment>
<evidence type="ECO:0000313" key="7">
    <source>
        <dbReference type="EMBL" id="EXM37491.1"/>
    </source>
</evidence>
<evidence type="ECO:0000256" key="1">
    <source>
        <dbReference type="ARBA" id="ARBA00010641"/>
    </source>
</evidence>
<dbReference type="GO" id="GO:0016987">
    <property type="term" value="F:sigma factor activity"/>
    <property type="evidence" value="ECO:0007669"/>
    <property type="project" value="UniProtKB-KW"/>
</dbReference>
<keyword evidence="8" id="KW-1185">Reference proteome</keyword>
<comment type="similarity">
    <text evidence="1">Belongs to the sigma-70 factor family. ECF subfamily.</text>
</comment>
<dbReference type="AlphaFoldDB" id="A0A011VQK9"/>
<dbReference type="SUPFAM" id="SSF88659">
    <property type="entry name" value="Sigma3 and sigma4 domains of RNA polymerase sigma factors"/>
    <property type="match status" value="1"/>
</dbReference>
<protein>
    <submittedName>
        <fullName evidence="7">RNA polymerase subunit sigma-24</fullName>
    </submittedName>
</protein>
<evidence type="ECO:0000256" key="4">
    <source>
        <dbReference type="ARBA" id="ARBA00023125"/>
    </source>
</evidence>
<dbReference type="InterPro" id="IPR036388">
    <property type="entry name" value="WH-like_DNA-bd_sf"/>
</dbReference>
<gene>
    <name evidence="7" type="ORF">RASY3_12965</name>
</gene>
<dbReference type="Gene3D" id="1.10.10.10">
    <property type="entry name" value="Winged helix-like DNA-binding domain superfamily/Winged helix DNA-binding domain"/>
    <property type="match status" value="1"/>
</dbReference>
<dbReference type="InterPro" id="IPR039425">
    <property type="entry name" value="RNA_pol_sigma-70-like"/>
</dbReference>
<reference evidence="7 8" key="1">
    <citation type="submission" date="2013-06" db="EMBL/GenBank/DDBJ databases">
        <title>Rumen cellulosomics: divergent fiber-degrading strategies revealed by comparative genome-wide analysis of six Ruminococcal strains.</title>
        <authorList>
            <person name="Dassa B."/>
            <person name="Borovok I."/>
            <person name="Lamed R."/>
            <person name="Flint H."/>
            <person name="Yeoman C.J."/>
            <person name="White B."/>
            <person name="Bayer E.A."/>
        </authorList>
    </citation>
    <scope>NUCLEOTIDE SEQUENCE [LARGE SCALE GENOMIC DNA]</scope>
    <source>
        <strain evidence="7 8">SY3</strain>
    </source>
</reference>
<organism evidence="7 8">
    <name type="scientific">Ruminococcus albus SY3</name>
    <dbReference type="NCBI Taxonomy" id="1341156"/>
    <lineage>
        <taxon>Bacteria</taxon>
        <taxon>Bacillati</taxon>
        <taxon>Bacillota</taxon>
        <taxon>Clostridia</taxon>
        <taxon>Eubacteriales</taxon>
        <taxon>Oscillospiraceae</taxon>
        <taxon>Ruminococcus</taxon>
    </lineage>
</organism>
<dbReference type="Pfam" id="PF08281">
    <property type="entry name" value="Sigma70_r4_2"/>
    <property type="match status" value="1"/>
</dbReference>
<feature type="domain" description="RNA polymerase sigma factor 70 region 4 type 2" evidence="6">
    <location>
        <begin position="117"/>
        <end position="168"/>
    </location>
</feature>
<name>A0A011VQK9_RUMAL</name>
<dbReference type="OrthoDB" id="1820736at2"/>
<proteinExistence type="inferred from homology"/>
<dbReference type="PATRIC" id="fig|1341156.4.peg.3615"/>
<dbReference type="InterPro" id="IPR013249">
    <property type="entry name" value="RNA_pol_sigma70_r4_t2"/>
</dbReference>
<keyword evidence="4" id="KW-0238">DNA-binding</keyword>
<evidence type="ECO:0000259" key="6">
    <source>
        <dbReference type="Pfam" id="PF08281"/>
    </source>
</evidence>
<dbReference type="InterPro" id="IPR013324">
    <property type="entry name" value="RNA_pol_sigma_r3/r4-like"/>
</dbReference>
<dbReference type="NCBIfam" id="TIGR02937">
    <property type="entry name" value="sigma70-ECF"/>
    <property type="match status" value="1"/>
</dbReference>
<dbReference type="EMBL" id="JEOB01000004">
    <property type="protein sequence ID" value="EXM37491.1"/>
    <property type="molecule type" value="Genomic_DNA"/>
</dbReference>
<dbReference type="InterPro" id="IPR014284">
    <property type="entry name" value="RNA_pol_sigma-70_dom"/>
</dbReference>
<dbReference type="RefSeq" id="WP_037288932.1">
    <property type="nucleotide sequence ID" value="NZ_JEOB01000004.1"/>
</dbReference>
<accession>A0A011VQK9</accession>
<dbReference type="Proteomes" id="UP000021369">
    <property type="component" value="Unassembled WGS sequence"/>
</dbReference>
<evidence type="ECO:0000313" key="8">
    <source>
        <dbReference type="Proteomes" id="UP000021369"/>
    </source>
</evidence>
<dbReference type="Gene3D" id="1.10.1740.10">
    <property type="match status" value="1"/>
</dbReference>
<dbReference type="GO" id="GO:0003677">
    <property type="term" value="F:DNA binding"/>
    <property type="evidence" value="ECO:0007669"/>
    <property type="project" value="UniProtKB-KW"/>
</dbReference>
<dbReference type="GO" id="GO:0006352">
    <property type="term" value="P:DNA-templated transcription initiation"/>
    <property type="evidence" value="ECO:0007669"/>
    <property type="project" value="InterPro"/>
</dbReference>